<comment type="similarity">
    <text evidence="7">Belongs to the NiCoT transporter (TC 2.A.52) family.</text>
</comment>
<dbReference type="AlphaFoldDB" id="A0A3N1Y125"/>
<keyword evidence="3" id="KW-0533">Nickel</keyword>
<dbReference type="GO" id="GO:0005886">
    <property type="term" value="C:plasma membrane"/>
    <property type="evidence" value="ECO:0007669"/>
    <property type="project" value="UniProtKB-SubCell"/>
</dbReference>
<keyword evidence="9" id="KW-1185">Reference proteome</keyword>
<reference evidence="8 9" key="1">
    <citation type="submission" date="2018-11" db="EMBL/GenBank/DDBJ databases">
        <title>Genomic Encyclopedia of Type Strains, Phase IV (KMG-IV): sequencing the most valuable type-strain genomes for metagenomic binning, comparative biology and taxonomic classification.</title>
        <authorList>
            <person name="Goeker M."/>
        </authorList>
    </citation>
    <scope>NUCLEOTIDE SEQUENCE [LARGE SCALE GENOMIC DNA]</scope>
    <source>
        <strain evidence="8 9">DSM 100275</strain>
    </source>
</reference>
<dbReference type="InterPro" id="IPR052776">
    <property type="entry name" value="Chloro_ReproSupport/MetalTrans"/>
</dbReference>
<evidence type="ECO:0000256" key="1">
    <source>
        <dbReference type="ARBA" id="ARBA00004127"/>
    </source>
</evidence>
<dbReference type="PANTHER" id="PTHR33876:SF4">
    <property type="entry name" value="CHLOROPLAST PROTEIN FOR GROWTH AND FERTILITY 2"/>
    <property type="match status" value="1"/>
</dbReference>
<evidence type="ECO:0000256" key="7">
    <source>
        <dbReference type="RuleBase" id="RU362101"/>
    </source>
</evidence>
<sequence>MSLVHVLALGFLVGMRHAVEADHVAAVASLATGSASRRETVWKGVLWGVGHTLTLFAVAVAVLAGGATLTEETAQRLELAVGVMLVLLGLDVLRRLVRERVHFHAHAHEDGRVHLHAHAHRGEAGPHDPARHVHRHPAGLPLRALAVGMMHGMAGSAALLVLAAGAVGGTALGLLYVAVFGLGSILGMGLLSAAMSVPLAWSARALTWAHNGVQAAIGLLTLGLGARMVWELGVAGGALLP</sequence>
<comment type="subcellular location">
    <subcellularLocation>
        <location evidence="7">Cell membrane</location>
        <topology evidence="7">Multi-pass membrane protein</topology>
    </subcellularLocation>
    <subcellularLocation>
        <location evidence="1">Endomembrane system</location>
        <topology evidence="1">Multi-pass membrane protein</topology>
    </subcellularLocation>
</comment>
<feature type="transmembrane region" description="Helical" evidence="7">
    <location>
        <begin position="215"/>
        <end position="240"/>
    </location>
</feature>
<keyword evidence="6 7" id="KW-0472">Membrane</keyword>
<evidence type="ECO:0000313" key="9">
    <source>
        <dbReference type="Proteomes" id="UP000276634"/>
    </source>
</evidence>
<dbReference type="RefSeq" id="WP_211331942.1">
    <property type="nucleotide sequence ID" value="NZ_RJVI01000002.1"/>
</dbReference>
<protein>
    <recommendedName>
        <fullName evidence="7">Nickel/cobalt efflux system</fullName>
    </recommendedName>
</protein>
<feature type="transmembrane region" description="Helical" evidence="7">
    <location>
        <begin position="144"/>
        <end position="167"/>
    </location>
</feature>
<evidence type="ECO:0000313" key="8">
    <source>
        <dbReference type="EMBL" id="ROR32534.1"/>
    </source>
</evidence>
<dbReference type="PANTHER" id="PTHR33876">
    <property type="entry name" value="UNNAMED PRODUCT"/>
    <property type="match status" value="1"/>
</dbReference>
<dbReference type="Proteomes" id="UP000276634">
    <property type="component" value="Unassembled WGS sequence"/>
</dbReference>
<proteinExistence type="inferred from homology"/>
<evidence type="ECO:0000256" key="4">
    <source>
        <dbReference type="ARBA" id="ARBA00022692"/>
    </source>
</evidence>
<comment type="caution">
    <text evidence="7">Lacks conserved residue(s) required for the propagation of feature annotation.</text>
</comment>
<evidence type="ECO:0000256" key="5">
    <source>
        <dbReference type="ARBA" id="ARBA00022989"/>
    </source>
</evidence>
<accession>A0A3N1Y125</accession>
<comment type="caution">
    <text evidence="8">The sequence shown here is derived from an EMBL/GenBank/DDBJ whole genome shotgun (WGS) entry which is preliminary data.</text>
</comment>
<evidence type="ECO:0000256" key="3">
    <source>
        <dbReference type="ARBA" id="ARBA00022596"/>
    </source>
</evidence>
<dbReference type="InterPro" id="IPR011541">
    <property type="entry name" value="Ni/Co_transpt_high_affinity"/>
</dbReference>
<evidence type="ECO:0000256" key="6">
    <source>
        <dbReference type="ARBA" id="ARBA00023136"/>
    </source>
</evidence>
<dbReference type="GO" id="GO:0012505">
    <property type="term" value="C:endomembrane system"/>
    <property type="evidence" value="ECO:0007669"/>
    <property type="project" value="UniProtKB-SubCell"/>
</dbReference>
<dbReference type="EMBL" id="RJVI01000002">
    <property type="protein sequence ID" value="ROR32534.1"/>
    <property type="molecule type" value="Genomic_DNA"/>
</dbReference>
<dbReference type="GO" id="GO:0015099">
    <property type="term" value="F:nickel cation transmembrane transporter activity"/>
    <property type="evidence" value="ECO:0007669"/>
    <property type="project" value="UniProtKB-UniRule"/>
</dbReference>
<gene>
    <name evidence="8" type="ORF">EDC57_1736</name>
</gene>
<keyword evidence="4 7" id="KW-0812">Transmembrane</keyword>
<feature type="transmembrane region" description="Helical" evidence="7">
    <location>
        <begin position="174"/>
        <end position="195"/>
    </location>
</feature>
<keyword evidence="2 7" id="KW-0813">Transport</keyword>
<keyword evidence="5 7" id="KW-1133">Transmembrane helix</keyword>
<feature type="transmembrane region" description="Helical" evidence="7">
    <location>
        <begin position="45"/>
        <end position="67"/>
    </location>
</feature>
<organism evidence="8 9">
    <name type="scientific">Inmirania thermothiophila</name>
    <dbReference type="NCBI Taxonomy" id="1750597"/>
    <lineage>
        <taxon>Bacteria</taxon>
        <taxon>Pseudomonadati</taxon>
        <taxon>Pseudomonadota</taxon>
        <taxon>Gammaproteobacteria</taxon>
        <taxon>Chromatiales</taxon>
        <taxon>Ectothiorhodospiraceae</taxon>
        <taxon>Inmirania</taxon>
    </lineage>
</organism>
<dbReference type="Pfam" id="PF03824">
    <property type="entry name" value="NicO"/>
    <property type="match status" value="1"/>
</dbReference>
<evidence type="ECO:0000256" key="2">
    <source>
        <dbReference type="ARBA" id="ARBA00022448"/>
    </source>
</evidence>
<name>A0A3N1Y125_9GAMM</name>